<dbReference type="PROSITE" id="PS51808">
    <property type="entry name" value="CHCH"/>
    <property type="match status" value="1"/>
</dbReference>
<comment type="function">
    <text evidence="18">Required for the import and folding of small cysteine-containing proteins (small Tim) in the mitochondrial intermembrane space (IMS). Forms a redox cycle with ERV1 that involves a disulfide relay system. Precursor proteins to be imported into the IMS are translocated in their reduced form into the mitochondria. The oxidized form of MIA40 forms a transient intermolecular disulfide bridge with the reduced precursor protein, resulting in oxidation of the precursor protein that now contains an intramolecular disulfide bond and is able to undergo folding in the IMS.</text>
</comment>
<evidence type="ECO:0000256" key="11">
    <source>
        <dbReference type="ARBA" id="ARBA00022989"/>
    </source>
</evidence>
<evidence type="ECO:0000256" key="13">
    <source>
        <dbReference type="ARBA" id="ARBA00023010"/>
    </source>
</evidence>
<keyword evidence="12" id="KW-0560">Oxidoreductase</keyword>
<dbReference type="AlphaFoldDB" id="A0A0G2EYF1"/>
<evidence type="ECO:0000256" key="14">
    <source>
        <dbReference type="ARBA" id="ARBA00023128"/>
    </source>
</evidence>
<comment type="cofactor">
    <cofactor evidence="1">
        <name>Zn(2+)</name>
        <dbReference type="ChEBI" id="CHEBI:29105"/>
    </cofactor>
</comment>
<accession>A0A0G2EYF1</accession>
<keyword evidence="14" id="KW-0496">Mitochondrion</keyword>
<dbReference type="FunFam" id="1.10.287.2900:FF:000002">
    <property type="entry name" value="Mitochondrial intermembrane space import and assembly protein"/>
    <property type="match status" value="1"/>
</dbReference>
<evidence type="ECO:0000256" key="17">
    <source>
        <dbReference type="ARBA" id="ARBA00023284"/>
    </source>
</evidence>
<evidence type="ECO:0000259" key="21">
    <source>
        <dbReference type="Pfam" id="PF06747"/>
    </source>
</evidence>
<evidence type="ECO:0000256" key="12">
    <source>
        <dbReference type="ARBA" id="ARBA00023002"/>
    </source>
</evidence>
<keyword evidence="23" id="KW-1185">Reference proteome</keyword>
<keyword evidence="11" id="KW-1133">Transmembrane helix</keyword>
<evidence type="ECO:0000256" key="7">
    <source>
        <dbReference type="ARBA" id="ARBA00022792"/>
    </source>
</evidence>
<comment type="subcellular location">
    <subcellularLocation>
        <location evidence="3">Mitochondrion inner membrane</location>
        <topology evidence="3">Single-pass type II membrane protein</topology>
        <orientation evidence="3">Intermembrane side</orientation>
    </subcellularLocation>
</comment>
<protein>
    <recommendedName>
        <fullName evidence="4">Mitochondrial intermembrane space import and assembly protein 40</fullName>
    </recommendedName>
    <alternativeName>
        <fullName evidence="19">Mitochondrial import inner membrane translocase TIM40</fullName>
    </alternativeName>
</protein>
<keyword evidence="15" id="KW-0472">Membrane</keyword>
<comment type="cofactor">
    <cofactor evidence="2">
        <name>Cu(2+)</name>
        <dbReference type="ChEBI" id="CHEBI:29036"/>
    </cofactor>
</comment>
<keyword evidence="8" id="KW-0653">Protein transport</keyword>
<evidence type="ECO:0000313" key="22">
    <source>
        <dbReference type="EMBL" id="KKY27632.1"/>
    </source>
</evidence>
<keyword evidence="7" id="KW-0999">Mitochondrion inner membrane</keyword>
<dbReference type="GO" id="GO:0005758">
    <property type="term" value="C:mitochondrial intermembrane space"/>
    <property type="evidence" value="ECO:0007669"/>
    <property type="project" value="TreeGrafter"/>
</dbReference>
<dbReference type="EMBL" id="LCWF01000022">
    <property type="protein sequence ID" value="KKY27632.1"/>
    <property type="molecule type" value="Genomic_DNA"/>
</dbReference>
<gene>
    <name evidence="22" type="ORF">UCRPC4_g00865</name>
</gene>
<evidence type="ECO:0000256" key="10">
    <source>
        <dbReference type="ARBA" id="ARBA00022968"/>
    </source>
</evidence>
<evidence type="ECO:0000256" key="9">
    <source>
        <dbReference type="ARBA" id="ARBA00022946"/>
    </source>
</evidence>
<evidence type="ECO:0000256" key="2">
    <source>
        <dbReference type="ARBA" id="ARBA00001973"/>
    </source>
</evidence>
<keyword evidence="5" id="KW-0813">Transport</keyword>
<evidence type="ECO:0000256" key="3">
    <source>
        <dbReference type="ARBA" id="ARBA00004164"/>
    </source>
</evidence>
<evidence type="ECO:0000256" key="16">
    <source>
        <dbReference type="ARBA" id="ARBA00023157"/>
    </source>
</evidence>
<evidence type="ECO:0000256" key="4">
    <source>
        <dbReference type="ARBA" id="ARBA00013714"/>
    </source>
</evidence>
<comment type="caution">
    <text evidence="22">The sequence shown here is derived from an EMBL/GenBank/DDBJ whole genome shotgun (WGS) entry which is preliminary data.</text>
</comment>
<dbReference type="InterPro" id="IPR039289">
    <property type="entry name" value="CHCHD4"/>
</dbReference>
<dbReference type="Proteomes" id="UP000053317">
    <property type="component" value="Unassembled WGS sequence"/>
</dbReference>
<evidence type="ECO:0000256" key="8">
    <source>
        <dbReference type="ARBA" id="ARBA00022927"/>
    </source>
</evidence>
<dbReference type="GO" id="GO:0045041">
    <property type="term" value="P:protein import into mitochondrial intermembrane space"/>
    <property type="evidence" value="ECO:0007669"/>
    <property type="project" value="InterPro"/>
</dbReference>
<dbReference type="GO" id="GO:0005743">
    <property type="term" value="C:mitochondrial inner membrane"/>
    <property type="evidence" value="ECO:0007669"/>
    <property type="project" value="UniProtKB-SubCell"/>
</dbReference>
<dbReference type="InterPro" id="IPR010625">
    <property type="entry name" value="CHCH"/>
</dbReference>
<evidence type="ECO:0000256" key="6">
    <source>
        <dbReference type="ARBA" id="ARBA00022692"/>
    </source>
</evidence>
<evidence type="ECO:0000256" key="1">
    <source>
        <dbReference type="ARBA" id="ARBA00001947"/>
    </source>
</evidence>
<organism evidence="22 23">
    <name type="scientific">Phaeomoniella chlamydospora</name>
    <name type="common">Phaeoacremonium chlamydosporum</name>
    <dbReference type="NCBI Taxonomy" id="158046"/>
    <lineage>
        <taxon>Eukaryota</taxon>
        <taxon>Fungi</taxon>
        <taxon>Dikarya</taxon>
        <taxon>Ascomycota</taxon>
        <taxon>Pezizomycotina</taxon>
        <taxon>Eurotiomycetes</taxon>
        <taxon>Chaetothyriomycetidae</taxon>
        <taxon>Phaeomoniellales</taxon>
        <taxon>Phaeomoniellaceae</taxon>
        <taxon>Phaeomoniella</taxon>
    </lineage>
</organism>
<evidence type="ECO:0000256" key="15">
    <source>
        <dbReference type="ARBA" id="ARBA00023136"/>
    </source>
</evidence>
<keyword evidence="6" id="KW-0812">Transmembrane</keyword>
<proteinExistence type="predicted"/>
<keyword evidence="16" id="KW-1015">Disulfide bond</keyword>
<dbReference type="PANTHER" id="PTHR21622:SF0">
    <property type="entry name" value="COILED-COIL-HELIX-COILED-COIL-HELIX DOMAIN CONTAINING 4"/>
    <property type="match status" value="1"/>
</dbReference>
<evidence type="ECO:0000256" key="20">
    <source>
        <dbReference type="SAM" id="MobiDB-lite"/>
    </source>
</evidence>
<dbReference type="Pfam" id="PF06747">
    <property type="entry name" value="CHCH"/>
    <property type="match status" value="1"/>
</dbReference>
<keyword evidence="17" id="KW-0676">Redox-active center</keyword>
<evidence type="ECO:0000313" key="23">
    <source>
        <dbReference type="Proteomes" id="UP000053317"/>
    </source>
</evidence>
<reference evidence="22 23" key="2">
    <citation type="submission" date="2015-05" db="EMBL/GenBank/DDBJ databases">
        <authorList>
            <person name="Morales-Cruz A."/>
            <person name="Amrine K.C."/>
            <person name="Cantu D."/>
        </authorList>
    </citation>
    <scope>NUCLEOTIDE SEQUENCE [LARGE SCALE GENOMIC DNA]</scope>
    <source>
        <strain evidence="22">UCRPC4</strain>
    </source>
</reference>
<feature type="region of interest" description="Disordered" evidence="20">
    <location>
        <begin position="214"/>
        <end position="343"/>
    </location>
</feature>
<feature type="compositionally biased region" description="Basic and acidic residues" evidence="20">
    <location>
        <begin position="325"/>
        <end position="343"/>
    </location>
</feature>
<evidence type="ECO:0000256" key="18">
    <source>
        <dbReference type="ARBA" id="ARBA00024980"/>
    </source>
</evidence>
<dbReference type="GO" id="GO:0015035">
    <property type="term" value="F:protein-disulfide reductase activity"/>
    <property type="evidence" value="ECO:0007669"/>
    <property type="project" value="InterPro"/>
</dbReference>
<keyword evidence="13" id="KW-0811">Translocation</keyword>
<sequence>MYRQAPRSLLRTAHLNLRNAQFSSRRLISTAPPHRKSRSWKSTAVRWGVAIAGIYYYNTSPIFAENTRRIMKFDTDPSQSIEENLTTVDSYSASRKQERETVAGSPEPATDAATTDDPAALEEEAESQGAFNPVTGEINWDCPCLGGMAHGPCGQEFRNAFSCFVYSEQEPKGLDCIDKFKAMQDCFRDHPDVYAAELEDDEAELDAELAKERESLNKEAAPSSADKQSKKRILDDEEPHALPISPILSADAPPTRREPSSAPKASSQQVPPQQAASHKDATSTSVSTESHPPPPVSTAASTKDDVVTDKPATKSDEESESVPKAWHDASDLNGKTTDEKKSK</sequence>
<evidence type="ECO:0000256" key="5">
    <source>
        <dbReference type="ARBA" id="ARBA00022448"/>
    </source>
</evidence>
<keyword evidence="10" id="KW-0735">Signal-anchor</keyword>
<feature type="compositionally biased region" description="Low complexity" evidence="20">
    <location>
        <begin position="260"/>
        <end position="276"/>
    </location>
</feature>
<name>A0A0G2EYF1_PHACM</name>
<feature type="region of interest" description="Disordered" evidence="20">
    <location>
        <begin position="86"/>
        <end position="118"/>
    </location>
</feature>
<feature type="compositionally biased region" description="Low complexity" evidence="20">
    <location>
        <begin position="106"/>
        <end position="118"/>
    </location>
</feature>
<dbReference type="PANTHER" id="PTHR21622">
    <property type="entry name" value="COILED-COIL-HELIX-COILED-COIL-HELIX DOMAIN CONTAINING 4"/>
    <property type="match status" value="1"/>
</dbReference>
<reference evidence="22 23" key="1">
    <citation type="submission" date="2015-05" db="EMBL/GenBank/DDBJ databases">
        <title>Distinctive expansion of gene families associated with plant cell wall degradation and secondary metabolism in the genomes of grapevine trunk pathogens.</title>
        <authorList>
            <person name="Lawrence D.P."/>
            <person name="Travadon R."/>
            <person name="Rolshausen P.E."/>
            <person name="Baumgartner K."/>
        </authorList>
    </citation>
    <scope>NUCLEOTIDE SEQUENCE [LARGE SCALE GENOMIC DNA]</scope>
    <source>
        <strain evidence="22">UCRPC4</strain>
    </source>
</reference>
<feature type="domain" description="CHCH" evidence="21">
    <location>
        <begin position="153"/>
        <end position="188"/>
    </location>
</feature>
<keyword evidence="9" id="KW-0809">Transit peptide</keyword>
<dbReference type="OrthoDB" id="7481291at2759"/>
<evidence type="ECO:0000256" key="19">
    <source>
        <dbReference type="ARBA" id="ARBA00033150"/>
    </source>
</evidence>
<feature type="compositionally biased region" description="Basic and acidic residues" evidence="20">
    <location>
        <begin position="302"/>
        <end position="316"/>
    </location>
</feature>
<dbReference type="Gene3D" id="1.10.287.2900">
    <property type="match status" value="1"/>
</dbReference>